<dbReference type="CDD" id="cd02966">
    <property type="entry name" value="TlpA_like_family"/>
    <property type="match status" value="1"/>
</dbReference>
<dbReference type="GO" id="GO:0016491">
    <property type="term" value="F:oxidoreductase activity"/>
    <property type="evidence" value="ECO:0007669"/>
    <property type="project" value="InterPro"/>
</dbReference>
<evidence type="ECO:0000256" key="1">
    <source>
        <dbReference type="ARBA" id="ARBA00004196"/>
    </source>
</evidence>
<dbReference type="SUPFAM" id="SSF52833">
    <property type="entry name" value="Thioredoxin-like"/>
    <property type="match status" value="1"/>
</dbReference>
<name>A0A412W6Q3_9BACT</name>
<dbReference type="EMBL" id="QRYW01000045">
    <property type="protein sequence ID" value="RGV19853.1"/>
    <property type="molecule type" value="Genomic_DNA"/>
</dbReference>
<accession>A0A412W6Q3</accession>
<sequence length="449" mass="50625">MLNVVKLTKIACMVALLAACAGNPGEYVLTGKLQNCHSSYGVVRTTPSFSDETKWDTVQIAADGTFCYVRSFDEPLFSFMVVGEQGFFQLFLINGTVNTLEADLSVPGNSRMGGDLENAYAFQKKQQAALDRISEADYTSFEEMQQAISALRDSAEKELAMIPNETFCQLSRQERESMFLLYRTTYYDRLRDRNLPANADADYNRYMLEDCDVATSENLASGLLSYYLGWCGLYREANGKGDPFQYQMDVACEKIKDVTLRTKAILSILGDFFGGEDKYGEAEAVYAKANGLLSDSTQRAWLTEKYTTFRKLRPGAPAIDCEWSDAEGKTSRLSDLFGKVLYIDVWATWCGPCCAEIPYLEKLAEHYKNDARLDIVSVSVDANRKAWENKLAKDKPQWKQFLQSDFTTLYNINGIPRFILLDKSGKIITVDAPRPSDPEIISWLDEKLK</sequence>
<evidence type="ECO:0000256" key="2">
    <source>
        <dbReference type="ARBA" id="ARBA00022748"/>
    </source>
</evidence>
<dbReference type="PROSITE" id="PS51352">
    <property type="entry name" value="THIOREDOXIN_2"/>
    <property type="match status" value="1"/>
</dbReference>
<dbReference type="InterPro" id="IPR013766">
    <property type="entry name" value="Thioredoxin_domain"/>
</dbReference>
<evidence type="ECO:0000313" key="8">
    <source>
        <dbReference type="Proteomes" id="UP000283426"/>
    </source>
</evidence>
<evidence type="ECO:0000256" key="4">
    <source>
        <dbReference type="ARBA" id="ARBA00023284"/>
    </source>
</evidence>
<keyword evidence="2" id="KW-0201">Cytochrome c-type biogenesis</keyword>
<dbReference type="PANTHER" id="PTHR42852">
    <property type="entry name" value="THIOL:DISULFIDE INTERCHANGE PROTEIN DSBE"/>
    <property type="match status" value="1"/>
</dbReference>
<dbReference type="AlphaFoldDB" id="A0A412W6Q3"/>
<proteinExistence type="predicted"/>
<comment type="subcellular location">
    <subcellularLocation>
        <location evidence="1">Cell envelope</location>
    </subcellularLocation>
</comment>
<protein>
    <submittedName>
        <fullName evidence="7">AhpC/TSA family protein</fullName>
    </submittedName>
</protein>
<reference evidence="7 8" key="1">
    <citation type="submission" date="2018-08" db="EMBL/GenBank/DDBJ databases">
        <title>A genome reference for cultivated species of the human gut microbiota.</title>
        <authorList>
            <person name="Zou Y."/>
            <person name="Xue W."/>
            <person name="Luo G."/>
        </authorList>
    </citation>
    <scope>NUCLEOTIDE SEQUENCE [LARGE SCALE GENOMIC DNA]</scope>
    <source>
        <strain evidence="7 8">AF14-6AC</strain>
    </source>
</reference>
<dbReference type="GO" id="GO:0030313">
    <property type="term" value="C:cell envelope"/>
    <property type="evidence" value="ECO:0007669"/>
    <property type="project" value="UniProtKB-SubCell"/>
</dbReference>
<evidence type="ECO:0000313" key="7">
    <source>
        <dbReference type="EMBL" id="RGV19853.1"/>
    </source>
</evidence>
<evidence type="ECO:0000256" key="3">
    <source>
        <dbReference type="ARBA" id="ARBA00023157"/>
    </source>
</evidence>
<comment type="caution">
    <text evidence="7">The sequence shown here is derived from an EMBL/GenBank/DDBJ whole genome shotgun (WGS) entry which is preliminary data.</text>
</comment>
<organism evidence="7 8">
    <name type="scientific">Odoribacter splanchnicus</name>
    <dbReference type="NCBI Taxonomy" id="28118"/>
    <lineage>
        <taxon>Bacteria</taxon>
        <taxon>Pseudomonadati</taxon>
        <taxon>Bacteroidota</taxon>
        <taxon>Bacteroidia</taxon>
        <taxon>Bacteroidales</taxon>
        <taxon>Odoribacteraceae</taxon>
        <taxon>Odoribacter</taxon>
    </lineage>
</organism>
<dbReference type="InterPro" id="IPR050553">
    <property type="entry name" value="Thioredoxin_ResA/DsbE_sf"/>
</dbReference>
<feature type="signal peptide" evidence="5">
    <location>
        <begin position="1"/>
        <end position="21"/>
    </location>
</feature>
<feature type="domain" description="Thioredoxin" evidence="6">
    <location>
        <begin position="312"/>
        <end position="449"/>
    </location>
</feature>
<dbReference type="InterPro" id="IPR036249">
    <property type="entry name" value="Thioredoxin-like_sf"/>
</dbReference>
<keyword evidence="4" id="KW-0676">Redox-active center</keyword>
<evidence type="ECO:0000256" key="5">
    <source>
        <dbReference type="SAM" id="SignalP"/>
    </source>
</evidence>
<dbReference type="PROSITE" id="PS51257">
    <property type="entry name" value="PROKAR_LIPOPROTEIN"/>
    <property type="match status" value="1"/>
</dbReference>
<dbReference type="Pfam" id="PF08534">
    <property type="entry name" value="Redoxin"/>
    <property type="match status" value="1"/>
</dbReference>
<feature type="chain" id="PRO_5019028294" evidence="5">
    <location>
        <begin position="22"/>
        <end position="449"/>
    </location>
</feature>
<evidence type="ECO:0000259" key="6">
    <source>
        <dbReference type="PROSITE" id="PS51352"/>
    </source>
</evidence>
<keyword evidence="3" id="KW-1015">Disulfide bond</keyword>
<dbReference type="InterPro" id="IPR013740">
    <property type="entry name" value="Redoxin"/>
</dbReference>
<dbReference type="Proteomes" id="UP000283426">
    <property type="component" value="Unassembled WGS sequence"/>
</dbReference>
<dbReference type="PANTHER" id="PTHR42852:SF6">
    <property type="entry name" value="THIOL:DISULFIDE INTERCHANGE PROTEIN DSBE"/>
    <property type="match status" value="1"/>
</dbReference>
<keyword evidence="5" id="KW-0732">Signal</keyword>
<gene>
    <name evidence="7" type="ORF">DWW24_17420</name>
</gene>
<dbReference type="GO" id="GO:0017004">
    <property type="term" value="P:cytochrome complex assembly"/>
    <property type="evidence" value="ECO:0007669"/>
    <property type="project" value="UniProtKB-KW"/>
</dbReference>
<dbReference type="Gene3D" id="3.40.30.10">
    <property type="entry name" value="Glutaredoxin"/>
    <property type="match status" value="1"/>
</dbReference>